<keyword evidence="11" id="KW-1185">Reference proteome</keyword>
<evidence type="ECO:0000313" key="10">
    <source>
        <dbReference type="EMBL" id="MFD1222333.1"/>
    </source>
</evidence>
<dbReference type="NCBIfam" id="TIGR01181">
    <property type="entry name" value="dTDP_gluc_dehyt"/>
    <property type="match status" value="1"/>
</dbReference>
<dbReference type="PANTHER" id="PTHR43000">
    <property type="entry name" value="DTDP-D-GLUCOSE 4,6-DEHYDRATASE-RELATED"/>
    <property type="match status" value="1"/>
</dbReference>
<evidence type="ECO:0000256" key="5">
    <source>
        <dbReference type="ARBA" id="ARBA00016977"/>
    </source>
</evidence>
<evidence type="ECO:0000259" key="9">
    <source>
        <dbReference type="Pfam" id="PF16363"/>
    </source>
</evidence>
<keyword evidence="6" id="KW-0520">NAD</keyword>
<name>A0ABW3UN06_9BACL</name>
<comment type="similarity">
    <text evidence="3 8">Belongs to the NAD(P)-dependent epimerase/dehydratase family. dTDP-glucose dehydratase subfamily.</text>
</comment>
<dbReference type="EC" id="4.2.1.46" evidence="4 8"/>
<dbReference type="Gene3D" id="3.40.50.720">
    <property type="entry name" value="NAD(P)-binding Rossmann-like Domain"/>
    <property type="match status" value="1"/>
</dbReference>
<protein>
    <recommendedName>
        <fullName evidence="5 8">dTDP-glucose 4,6-dehydratase</fullName>
        <ecNumber evidence="4 8">4.2.1.46</ecNumber>
    </recommendedName>
</protein>
<reference evidence="11" key="1">
    <citation type="journal article" date="2019" name="Int. J. Syst. Evol. Microbiol.">
        <title>The Global Catalogue of Microorganisms (GCM) 10K type strain sequencing project: providing services to taxonomists for standard genome sequencing and annotation.</title>
        <authorList>
            <consortium name="The Broad Institute Genomics Platform"/>
            <consortium name="The Broad Institute Genome Sequencing Center for Infectious Disease"/>
            <person name="Wu L."/>
            <person name="Ma J."/>
        </authorList>
    </citation>
    <scope>NUCLEOTIDE SEQUENCE [LARGE SCALE GENOMIC DNA]</scope>
    <source>
        <strain evidence="11">CCUG 53270</strain>
    </source>
</reference>
<evidence type="ECO:0000256" key="7">
    <source>
        <dbReference type="ARBA" id="ARBA00023239"/>
    </source>
</evidence>
<dbReference type="SUPFAM" id="SSF51735">
    <property type="entry name" value="NAD(P)-binding Rossmann-fold domains"/>
    <property type="match status" value="1"/>
</dbReference>
<organism evidence="10 11">
    <name type="scientific">Paenibacillus vulneris</name>
    <dbReference type="NCBI Taxonomy" id="1133364"/>
    <lineage>
        <taxon>Bacteria</taxon>
        <taxon>Bacillati</taxon>
        <taxon>Bacillota</taxon>
        <taxon>Bacilli</taxon>
        <taxon>Bacillales</taxon>
        <taxon>Paenibacillaceae</taxon>
        <taxon>Paenibacillus</taxon>
    </lineage>
</organism>
<dbReference type="GO" id="GO:0008460">
    <property type="term" value="F:dTDP-glucose 4,6-dehydratase activity"/>
    <property type="evidence" value="ECO:0007669"/>
    <property type="project" value="UniProtKB-EC"/>
</dbReference>
<evidence type="ECO:0000256" key="8">
    <source>
        <dbReference type="RuleBase" id="RU004473"/>
    </source>
</evidence>
<sequence length="340" mass="37960">MSTLLVTGGMGFIGSNFILYWLQNHPKDRVINYDLLTYAGNPANVASVQHLSNYRFIKGDIADVALLERVMLEEQVDCIVHFAAESHVDRSIEDASVFVRTNVLGTQGVLEAARKCGVRRMVHVSTDEVYGTLGKEGYFTEQTPLSPNSPYSASKAGSDFMARAYYETYGLPVMITRCSKNFGPYQYPEKLIPKIITRALLDQPIPVYGDGQNVRDWLHVEDHCSAIERVLESGKPGQVYNIGGNSERSNIEVVTEILKRLGKPETLIQFVADRPGHDRRYAIDASKIREELGWAPRYSFQEGIAQTVDWYALHTGWWKQLAGDVPESHAGDDDGGEPEG</sequence>
<evidence type="ECO:0000256" key="4">
    <source>
        <dbReference type="ARBA" id="ARBA00011990"/>
    </source>
</evidence>
<gene>
    <name evidence="10" type="primary">rfbB</name>
    <name evidence="10" type="ORF">ACFQ4B_19605</name>
</gene>
<evidence type="ECO:0000256" key="2">
    <source>
        <dbReference type="ARBA" id="ARBA00001911"/>
    </source>
</evidence>
<evidence type="ECO:0000256" key="3">
    <source>
        <dbReference type="ARBA" id="ARBA00008178"/>
    </source>
</evidence>
<dbReference type="RefSeq" id="WP_345587420.1">
    <property type="nucleotide sequence ID" value="NZ_BAABJG010000008.1"/>
</dbReference>
<dbReference type="EMBL" id="JBHTLU010000024">
    <property type="protein sequence ID" value="MFD1222333.1"/>
    <property type="molecule type" value="Genomic_DNA"/>
</dbReference>
<dbReference type="Proteomes" id="UP001597180">
    <property type="component" value="Unassembled WGS sequence"/>
</dbReference>
<comment type="catalytic activity">
    <reaction evidence="1 8">
        <text>dTDP-alpha-D-glucose = dTDP-4-dehydro-6-deoxy-alpha-D-glucose + H2O</text>
        <dbReference type="Rhea" id="RHEA:17221"/>
        <dbReference type="ChEBI" id="CHEBI:15377"/>
        <dbReference type="ChEBI" id="CHEBI:57477"/>
        <dbReference type="ChEBI" id="CHEBI:57649"/>
        <dbReference type="EC" id="4.2.1.46"/>
    </reaction>
</comment>
<dbReference type="InterPro" id="IPR016040">
    <property type="entry name" value="NAD(P)-bd_dom"/>
</dbReference>
<dbReference type="InterPro" id="IPR005888">
    <property type="entry name" value="dTDP_Gluc_deHydtase"/>
</dbReference>
<feature type="domain" description="NAD(P)-binding" evidence="9">
    <location>
        <begin position="5"/>
        <end position="307"/>
    </location>
</feature>
<comment type="cofactor">
    <cofactor evidence="2 8">
        <name>NAD(+)</name>
        <dbReference type="ChEBI" id="CHEBI:57540"/>
    </cofactor>
</comment>
<dbReference type="Pfam" id="PF16363">
    <property type="entry name" value="GDP_Man_Dehyd"/>
    <property type="match status" value="1"/>
</dbReference>
<proteinExistence type="inferred from homology"/>
<dbReference type="Gene3D" id="3.90.25.10">
    <property type="entry name" value="UDP-galactose 4-epimerase, domain 1"/>
    <property type="match status" value="1"/>
</dbReference>
<dbReference type="InterPro" id="IPR036291">
    <property type="entry name" value="NAD(P)-bd_dom_sf"/>
</dbReference>
<evidence type="ECO:0000256" key="1">
    <source>
        <dbReference type="ARBA" id="ARBA00001539"/>
    </source>
</evidence>
<evidence type="ECO:0000256" key="6">
    <source>
        <dbReference type="ARBA" id="ARBA00023027"/>
    </source>
</evidence>
<accession>A0ABW3UN06</accession>
<evidence type="ECO:0000313" key="11">
    <source>
        <dbReference type="Proteomes" id="UP001597180"/>
    </source>
</evidence>
<dbReference type="CDD" id="cd05246">
    <property type="entry name" value="dTDP_GD_SDR_e"/>
    <property type="match status" value="1"/>
</dbReference>
<comment type="caution">
    <text evidence="10">The sequence shown here is derived from an EMBL/GenBank/DDBJ whole genome shotgun (WGS) entry which is preliminary data.</text>
</comment>
<keyword evidence="7 8" id="KW-0456">Lyase</keyword>